<accession>A0A7W6WBD9</accession>
<gene>
    <name evidence="2" type="ORF">GGD89_003385</name>
</gene>
<protein>
    <recommendedName>
        <fullName evidence="1">DUF4376 domain-containing protein</fullName>
    </recommendedName>
</protein>
<dbReference type="EMBL" id="JACIGK010000032">
    <property type="protein sequence ID" value="MBB4267738.1"/>
    <property type="molecule type" value="Genomic_DNA"/>
</dbReference>
<feature type="domain" description="DUF4376" evidence="1">
    <location>
        <begin position="84"/>
        <end position="185"/>
    </location>
</feature>
<dbReference type="RefSeq" id="WP_184047646.1">
    <property type="nucleotide sequence ID" value="NZ_JACIGK010000032.1"/>
</dbReference>
<dbReference type="AlphaFoldDB" id="A0A7W6WBD9"/>
<keyword evidence="3" id="KW-1185">Reference proteome</keyword>
<evidence type="ECO:0000313" key="3">
    <source>
        <dbReference type="Proteomes" id="UP000554286"/>
    </source>
</evidence>
<name>A0A7W6WBD9_9PROT</name>
<evidence type="ECO:0000313" key="2">
    <source>
        <dbReference type="EMBL" id="MBB4267738.1"/>
    </source>
</evidence>
<dbReference type="InterPro" id="IPR025484">
    <property type="entry name" value="DUF4376"/>
</dbReference>
<evidence type="ECO:0000259" key="1">
    <source>
        <dbReference type="Pfam" id="PF14301"/>
    </source>
</evidence>
<sequence>MRYLRYTYVDAVTGISATAGTPRDAPRPPDVAGLMYLWALETEYPTEAPTFYGRAPDDTDLTVPGVLAEVTVAECLAAGQREWRARATEAFRRSRDAGLDVETGGGPLHVETDDPALGQIRALRDLLVDTGGTQAFVTRAGARVVADAAMMTTIHGAVAARWQALLAREAALYDAIDACTAPADLRAIDTAAGWP</sequence>
<reference evidence="2 3" key="1">
    <citation type="submission" date="2020-08" db="EMBL/GenBank/DDBJ databases">
        <title>Genome sequencing of Purple Non-Sulfur Bacteria from various extreme environments.</title>
        <authorList>
            <person name="Mayer M."/>
        </authorList>
    </citation>
    <scope>NUCLEOTIDE SEQUENCE [LARGE SCALE GENOMIC DNA]</scope>
    <source>
        <strain evidence="2 3">JA131</strain>
    </source>
</reference>
<proteinExistence type="predicted"/>
<dbReference type="Pfam" id="PF14301">
    <property type="entry name" value="DUF4376"/>
    <property type="match status" value="1"/>
</dbReference>
<organism evidence="2 3">
    <name type="scientific">Roseospira visakhapatnamensis</name>
    <dbReference type="NCBI Taxonomy" id="390880"/>
    <lineage>
        <taxon>Bacteria</taxon>
        <taxon>Pseudomonadati</taxon>
        <taxon>Pseudomonadota</taxon>
        <taxon>Alphaproteobacteria</taxon>
        <taxon>Rhodospirillales</taxon>
        <taxon>Rhodospirillaceae</taxon>
        <taxon>Roseospira</taxon>
    </lineage>
</organism>
<comment type="caution">
    <text evidence="2">The sequence shown here is derived from an EMBL/GenBank/DDBJ whole genome shotgun (WGS) entry which is preliminary data.</text>
</comment>
<dbReference type="Proteomes" id="UP000554286">
    <property type="component" value="Unassembled WGS sequence"/>
</dbReference>